<dbReference type="InterPro" id="IPR055348">
    <property type="entry name" value="DctQ"/>
</dbReference>
<name>A0A975NS22_9BRAD</name>
<keyword evidence="3" id="KW-1003">Cell membrane</keyword>
<feature type="domain" description="Tripartite ATP-independent periplasmic transporters DctQ component" evidence="10">
    <location>
        <begin position="45"/>
        <end position="174"/>
    </location>
</feature>
<dbReference type="RefSeq" id="WP_215615445.1">
    <property type="nucleotide sequence ID" value="NZ_CP076135.1"/>
</dbReference>
<evidence type="ECO:0000256" key="2">
    <source>
        <dbReference type="ARBA" id="ARBA00022448"/>
    </source>
</evidence>
<keyword evidence="4 9" id="KW-0997">Cell inner membrane</keyword>
<feature type="transmembrane region" description="Helical" evidence="9">
    <location>
        <begin position="35"/>
        <end position="56"/>
    </location>
</feature>
<evidence type="ECO:0000256" key="8">
    <source>
        <dbReference type="ARBA" id="ARBA00038436"/>
    </source>
</evidence>
<feature type="transmembrane region" description="Helical" evidence="9">
    <location>
        <begin position="141"/>
        <end position="163"/>
    </location>
</feature>
<dbReference type="Proteomes" id="UP000680805">
    <property type="component" value="Chromosome"/>
</dbReference>
<evidence type="ECO:0000256" key="6">
    <source>
        <dbReference type="ARBA" id="ARBA00022989"/>
    </source>
</evidence>
<keyword evidence="5 9" id="KW-0812">Transmembrane</keyword>
<dbReference type="EMBL" id="CP076135">
    <property type="protein sequence ID" value="QWG19955.1"/>
    <property type="molecule type" value="Genomic_DNA"/>
</dbReference>
<feature type="transmembrane region" description="Helical" evidence="9">
    <location>
        <begin position="105"/>
        <end position="129"/>
    </location>
</feature>
<dbReference type="PANTHER" id="PTHR35011:SF11">
    <property type="entry name" value="TRAP TRANSPORTER SMALL PERMEASE PROTEIN"/>
    <property type="match status" value="1"/>
</dbReference>
<dbReference type="GO" id="GO:0015740">
    <property type="term" value="P:C4-dicarboxylate transport"/>
    <property type="evidence" value="ECO:0007669"/>
    <property type="project" value="TreeGrafter"/>
</dbReference>
<comment type="similarity">
    <text evidence="8 9">Belongs to the TRAP transporter small permease family.</text>
</comment>
<comment type="function">
    <text evidence="9">Part of the tripartite ATP-independent periplasmic (TRAP) transport system.</text>
</comment>
<reference evidence="11" key="1">
    <citation type="submission" date="2021-06" db="EMBL/GenBank/DDBJ databases">
        <title>Bradyrhizobium sp. S2-11-2 Genome sequencing.</title>
        <authorList>
            <person name="Jin L."/>
        </authorList>
    </citation>
    <scope>NUCLEOTIDE SEQUENCE</scope>
    <source>
        <strain evidence="11">S2-11-2</strain>
    </source>
</reference>
<keyword evidence="7 9" id="KW-0472">Membrane</keyword>
<keyword evidence="6 9" id="KW-1133">Transmembrane helix</keyword>
<accession>A0A975NS22</accession>
<dbReference type="AlphaFoldDB" id="A0A975NS22"/>
<evidence type="ECO:0000256" key="4">
    <source>
        <dbReference type="ARBA" id="ARBA00022519"/>
    </source>
</evidence>
<dbReference type="InterPro" id="IPR007387">
    <property type="entry name" value="TRAP_DctQ"/>
</dbReference>
<comment type="subcellular location">
    <subcellularLocation>
        <location evidence="1 9">Cell inner membrane</location>
        <topology evidence="1 9">Multi-pass membrane protein</topology>
    </subcellularLocation>
</comment>
<keyword evidence="2 9" id="KW-0813">Transport</keyword>
<dbReference type="Pfam" id="PF04290">
    <property type="entry name" value="DctQ"/>
    <property type="match status" value="1"/>
</dbReference>
<evidence type="ECO:0000256" key="1">
    <source>
        <dbReference type="ARBA" id="ARBA00004429"/>
    </source>
</evidence>
<dbReference type="GO" id="GO:0022857">
    <property type="term" value="F:transmembrane transporter activity"/>
    <property type="evidence" value="ECO:0007669"/>
    <property type="project" value="UniProtKB-UniRule"/>
</dbReference>
<protein>
    <recommendedName>
        <fullName evidence="9">TRAP transporter small permease protein</fullName>
    </recommendedName>
</protein>
<dbReference type="GO" id="GO:0005886">
    <property type="term" value="C:plasma membrane"/>
    <property type="evidence" value="ECO:0007669"/>
    <property type="project" value="UniProtKB-SubCell"/>
</dbReference>
<evidence type="ECO:0000256" key="3">
    <source>
        <dbReference type="ARBA" id="ARBA00022475"/>
    </source>
</evidence>
<evidence type="ECO:0000313" key="12">
    <source>
        <dbReference type="Proteomes" id="UP000680805"/>
    </source>
</evidence>
<evidence type="ECO:0000313" key="11">
    <source>
        <dbReference type="EMBL" id="QWG19955.1"/>
    </source>
</evidence>
<evidence type="ECO:0000256" key="5">
    <source>
        <dbReference type="ARBA" id="ARBA00022692"/>
    </source>
</evidence>
<comment type="subunit">
    <text evidence="9">The complex comprises the extracytoplasmic solute receptor protein and the two transmembrane proteins.</text>
</comment>
<proteinExistence type="inferred from homology"/>
<evidence type="ECO:0000256" key="7">
    <source>
        <dbReference type="ARBA" id="ARBA00023136"/>
    </source>
</evidence>
<dbReference type="PANTHER" id="PTHR35011">
    <property type="entry name" value="2,3-DIKETO-L-GULONATE TRAP TRANSPORTER SMALL PERMEASE PROTEIN YIAM"/>
    <property type="match status" value="1"/>
</dbReference>
<organism evidence="11 12">
    <name type="scientific">Bradyrhizobium sediminis</name>
    <dbReference type="NCBI Taxonomy" id="2840469"/>
    <lineage>
        <taxon>Bacteria</taxon>
        <taxon>Pseudomonadati</taxon>
        <taxon>Pseudomonadota</taxon>
        <taxon>Alphaproteobacteria</taxon>
        <taxon>Hyphomicrobiales</taxon>
        <taxon>Nitrobacteraceae</taxon>
        <taxon>Bradyrhizobium</taxon>
    </lineage>
</organism>
<feature type="transmembrane region" description="Helical" evidence="9">
    <location>
        <begin position="68"/>
        <end position="85"/>
    </location>
</feature>
<evidence type="ECO:0000256" key="9">
    <source>
        <dbReference type="RuleBase" id="RU369079"/>
    </source>
</evidence>
<evidence type="ECO:0000259" key="10">
    <source>
        <dbReference type="Pfam" id="PF04290"/>
    </source>
</evidence>
<sequence length="190" mass="21343">MNTSPKSANAAPSDDVRLIVAKDEEVVIEHHPEDWIAFVLFWALAFIVFLQFFTRYILNDSLSWTEEIARYGLMSLAFIGGAVVTRKKAHIAVELVSNLMGPGPLRSALLALVDFITLGFVGLLAYFSVTIVERMHSQRMTVFDLPMSLVYGVVGLGCFMMLVRQAQVVWKNAREGWRRAPKVTEQIHAD</sequence>
<gene>
    <name evidence="11" type="ORF">KMZ68_09095</name>
</gene>
<dbReference type="KEGG" id="bsei:KMZ68_09095"/>